<proteinExistence type="predicted"/>
<accession>A0A915HSX7</accession>
<dbReference type="WBParaSite" id="nRc.2.0.1.t04636-RA">
    <property type="protein sequence ID" value="nRc.2.0.1.t04636-RA"/>
    <property type="gene ID" value="nRc.2.0.1.g04636"/>
</dbReference>
<name>A0A915HSX7_ROMCU</name>
<sequence>MRCTSNNEKCVLLGLSTQISKVQGGYVNEQFLNITSYLPSVRSTMKSMEDVLVEMMNQEQPDS</sequence>
<evidence type="ECO:0000313" key="2">
    <source>
        <dbReference type="WBParaSite" id="nRc.2.0.1.t04636-RA"/>
    </source>
</evidence>
<protein>
    <submittedName>
        <fullName evidence="2">Uncharacterized protein</fullName>
    </submittedName>
</protein>
<keyword evidence="1" id="KW-1185">Reference proteome</keyword>
<dbReference type="Proteomes" id="UP000887565">
    <property type="component" value="Unplaced"/>
</dbReference>
<dbReference type="AlphaFoldDB" id="A0A915HSX7"/>
<evidence type="ECO:0000313" key="1">
    <source>
        <dbReference type="Proteomes" id="UP000887565"/>
    </source>
</evidence>
<organism evidence="1 2">
    <name type="scientific">Romanomermis culicivorax</name>
    <name type="common">Nematode worm</name>
    <dbReference type="NCBI Taxonomy" id="13658"/>
    <lineage>
        <taxon>Eukaryota</taxon>
        <taxon>Metazoa</taxon>
        <taxon>Ecdysozoa</taxon>
        <taxon>Nematoda</taxon>
        <taxon>Enoplea</taxon>
        <taxon>Dorylaimia</taxon>
        <taxon>Mermithida</taxon>
        <taxon>Mermithoidea</taxon>
        <taxon>Mermithidae</taxon>
        <taxon>Romanomermis</taxon>
    </lineage>
</organism>
<reference evidence="2" key="1">
    <citation type="submission" date="2022-11" db="UniProtKB">
        <authorList>
            <consortium name="WormBaseParasite"/>
        </authorList>
    </citation>
    <scope>IDENTIFICATION</scope>
</reference>